<dbReference type="OrthoDB" id="708590at2"/>
<dbReference type="PROSITE" id="PS51257">
    <property type="entry name" value="PROKAR_LIPOPROTEIN"/>
    <property type="match status" value="1"/>
</dbReference>
<gene>
    <name evidence="1" type="ORF">DEO27_015265</name>
</gene>
<evidence type="ECO:0000313" key="2">
    <source>
        <dbReference type="Proteomes" id="UP000251402"/>
    </source>
</evidence>
<dbReference type="EMBL" id="CP043450">
    <property type="protein sequence ID" value="QEM11325.1"/>
    <property type="molecule type" value="Genomic_DNA"/>
</dbReference>
<keyword evidence="2" id="KW-1185">Reference proteome</keyword>
<dbReference type="RefSeq" id="WP_112573867.1">
    <property type="nucleotide sequence ID" value="NZ_CP043450.1"/>
</dbReference>
<dbReference type="AlphaFoldDB" id="A0A5C1I040"/>
<reference evidence="1" key="1">
    <citation type="submission" date="2019-08" db="EMBL/GenBank/DDBJ databases">
        <title>Comparative genome analysis confer to the adaptation heavy metal polluted environment.</title>
        <authorList>
            <person name="Li Y."/>
        </authorList>
    </citation>
    <scope>NUCLEOTIDE SEQUENCE [LARGE SCALE GENOMIC DNA]</scope>
    <source>
        <strain evidence="1">P1</strain>
    </source>
</reference>
<evidence type="ECO:0000313" key="1">
    <source>
        <dbReference type="EMBL" id="QEM11325.1"/>
    </source>
</evidence>
<protein>
    <recommendedName>
        <fullName evidence="3">Lipocalin-like domain-containing protein</fullName>
    </recommendedName>
</protein>
<proteinExistence type="predicted"/>
<evidence type="ECO:0008006" key="3">
    <source>
        <dbReference type="Google" id="ProtNLM"/>
    </source>
</evidence>
<organism evidence="1 2">
    <name type="scientific">Mucilaginibacter rubeus</name>
    <dbReference type="NCBI Taxonomy" id="2027860"/>
    <lineage>
        <taxon>Bacteria</taxon>
        <taxon>Pseudomonadati</taxon>
        <taxon>Bacteroidota</taxon>
        <taxon>Sphingobacteriia</taxon>
        <taxon>Sphingobacteriales</taxon>
        <taxon>Sphingobacteriaceae</taxon>
        <taxon>Mucilaginibacter</taxon>
    </lineage>
</organism>
<dbReference type="Proteomes" id="UP000251402">
    <property type="component" value="Chromosome"/>
</dbReference>
<sequence length="133" mass="14546">MKQLLAFILLIAAAVSSCKKNDNTQVLKLNGTYAGTFQRKVSGTGVVSNVSLSFNEDAWNGQSSIVKYPALNYGSFIINGNKINFKNESAWTAEFDWSLILNGDYDIAASGNKIIISKSYATGMRDVYTLSKQ</sequence>
<name>A0A5C1I040_9SPHI</name>
<dbReference type="KEGG" id="mrub:DEO27_015265"/>
<accession>A0A5C1I040</accession>